<keyword evidence="2" id="KW-1185">Reference proteome</keyword>
<dbReference type="GeneID" id="14883035"/>
<dbReference type="KEGG" id="eiv:EIN_384270"/>
<dbReference type="AlphaFoldDB" id="L7FK16"/>
<dbReference type="VEuPathDB" id="AmoebaDB:EIN_384270"/>
<accession>L7FK16</accession>
<dbReference type="RefSeq" id="XP_004183404.1">
    <property type="nucleotide sequence ID" value="XM_004183356.1"/>
</dbReference>
<organism evidence="1 2">
    <name type="scientific">Entamoeba invadens IP1</name>
    <dbReference type="NCBI Taxonomy" id="370355"/>
    <lineage>
        <taxon>Eukaryota</taxon>
        <taxon>Amoebozoa</taxon>
        <taxon>Evosea</taxon>
        <taxon>Archamoebae</taxon>
        <taxon>Mastigamoebida</taxon>
        <taxon>Entamoebidae</taxon>
        <taxon>Entamoeba</taxon>
    </lineage>
</organism>
<dbReference type="EMBL" id="KB207170">
    <property type="protein sequence ID" value="ELP84058.1"/>
    <property type="molecule type" value="Genomic_DNA"/>
</dbReference>
<evidence type="ECO:0000313" key="2">
    <source>
        <dbReference type="Proteomes" id="UP000014680"/>
    </source>
</evidence>
<sequence length="257" mass="30060">MSMYGVFSEVIQPAVDPNANFAVKKEGKNVEIYVLDKCHRSVDGTFFKLERFRKIVILKRGLSCDNLVEIEDQSELYNMRFFKTFPENYVVKNIYSDTEKCTKTDEQQYLNYELISRKCVAVGEYFRKVTRIDDTYVFETYSSNDCSDSPINREIYEYGKCSNGVIFADAIFESAVDENASYASEIYDHETHQMVYFELGKCVYNSINDEKVSYIKILHYNDITEIEEGNSCDTLYKTDHQAFAGTFVYLLHYYHMI</sequence>
<evidence type="ECO:0000313" key="1">
    <source>
        <dbReference type="EMBL" id="ELP84058.1"/>
    </source>
</evidence>
<protein>
    <submittedName>
        <fullName evidence="1">Uncharacterized protein</fullName>
    </submittedName>
</protein>
<gene>
    <name evidence="1" type="ORF">EIN_384270</name>
</gene>
<proteinExistence type="predicted"/>
<name>L7FK16_ENTIV</name>
<reference evidence="1 2" key="1">
    <citation type="submission" date="2012-10" db="EMBL/GenBank/DDBJ databases">
        <authorList>
            <person name="Zafar N."/>
            <person name="Inman J."/>
            <person name="Hall N."/>
            <person name="Lorenzi H."/>
            <person name="Caler E."/>
        </authorList>
    </citation>
    <scope>NUCLEOTIDE SEQUENCE [LARGE SCALE GENOMIC DNA]</scope>
    <source>
        <strain evidence="1 2">IP1</strain>
    </source>
</reference>
<dbReference type="Proteomes" id="UP000014680">
    <property type="component" value="Unassembled WGS sequence"/>
</dbReference>